<dbReference type="SUPFAM" id="SSF51735">
    <property type="entry name" value="NAD(P)-binding Rossmann-fold domains"/>
    <property type="match status" value="1"/>
</dbReference>
<name>A0A0D1ZHX8_EXOME</name>
<dbReference type="HOGENOM" id="CLU_010194_44_4_1"/>
<keyword evidence="2" id="KW-0521">NADP</keyword>
<dbReference type="AlphaFoldDB" id="A0A0D1ZHX8"/>
<dbReference type="Pfam" id="PF00106">
    <property type="entry name" value="adh_short"/>
    <property type="match status" value="1"/>
</dbReference>
<dbReference type="Proteomes" id="UP000054302">
    <property type="component" value="Unassembled WGS sequence"/>
</dbReference>
<reference evidence="4 5" key="1">
    <citation type="submission" date="2015-01" db="EMBL/GenBank/DDBJ databases">
        <title>The Genome Sequence of Exophiala mesophila CBS40295.</title>
        <authorList>
            <consortium name="The Broad Institute Genomics Platform"/>
            <person name="Cuomo C."/>
            <person name="de Hoog S."/>
            <person name="Gorbushina A."/>
            <person name="Stielow B."/>
            <person name="Teixiera M."/>
            <person name="Abouelleil A."/>
            <person name="Chapman S.B."/>
            <person name="Priest M."/>
            <person name="Young S.K."/>
            <person name="Wortman J."/>
            <person name="Nusbaum C."/>
            <person name="Birren B."/>
        </authorList>
    </citation>
    <scope>NUCLEOTIDE SEQUENCE [LARGE SCALE GENOMIC DNA]</scope>
    <source>
        <strain evidence="4 5">CBS 40295</strain>
    </source>
</reference>
<proteinExistence type="inferred from homology"/>
<dbReference type="PANTHER" id="PTHR24320:SF252">
    <property type="entry name" value="DEHYDROGENASE_REDUCTASE FAMILY PROTEIN, PUTATIVE (AFU_ORTHOLOGUE AFUA_3G08550)-RELATED"/>
    <property type="match status" value="1"/>
</dbReference>
<dbReference type="OMA" id="NAFTPGY"/>
<dbReference type="VEuPathDB" id="FungiDB:PV10_02014"/>
<organism evidence="4 5">
    <name type="scientific">Exophiala mesophila</name>
    <name type="common">Black yeast-like fungus</name>
    <dbReference type="NCBI Taxonomy" id="212818"/>
    <lineage>
        <taxon>Eukaryota</taxon>
        <taxon>Fungi</taxon>
        <taxon>Dikarya</taxon>
        <taxon>Ascomycota</taxon>
        <taxon>Pezizomycotina</taxon>
        <taxon>Eurotiomycetes</taxon>
        <taxon>Chaetothyriomycetidae</taxon>
        <taxon>Chaetothyriales</taxon>
        <taxon>Herpotrichiellaceae</taxon>
        <taxon>Exophiala</taxon>
    </lineage>
</organism>
<dbReference type="InterPro" id="IPR002347">
    <property type="entry name" value="SDR_fam"/>
</dbReference>
<dbReference type="GO" id="GO:0016491">
    <property type="term" value="F:oxidoreductase activity"/>
    <property type="evidence" value="ECO:0007669"/>
    <property type="project" value="UniProtKB-KW"/>
</dbReference>
<sequence length="335" mass="36464">MPGYIQFIRGQFTEPPVPSFDLSGRTIIVTGANSGLGLEAAKLLIQLNCSTVILACRSIAKGEQAKETLGSVKSKNGQKPSIVVMELDMCSFPSIIAFSERCKDLPRIDAVLLNAGIVQKEFNVIQGYELTLLVNVVSTFFLAVLLTPILQESARKYNITPNIAITGSAVHFWAKEKDVTGPPDGKIFSTLSADKHTDMNLRYNLSKLHVMLLVKYLAQVFETLAQKDSIGKPLVVINHAAPGLCWTPFFREQGAVARQILKLVARSGEHGARTLVYGAGAGKETHGQYLSECQIKPASDFVQSAEGDRQAKRLWKELSGVYESLKPGCTAGLQV</sequence>
<dbReference type="EMBL" id="KN847521">
    <property type="protein sequence ID" value="KIV94227.1"/>
    <property type="molecule type" value="Genomic_DNA"/>
</dbReference>
<evidence type="ECO:0000256" key="2">
    <source>
        <dbReference type="ARBA" id="ARBA00022857"/>
    </source>
</evidence>
<keyword evidence="5" id="KW-1185">Reference proteome</keyword>
<evidence type="ECO:0000256" key="3">
    <source>
        <dbReference type="ARBA" id="ARBA00023002"/>
    </source>
</evidence>
<dbReference type="Gene3D" id="3.40.50.720">
    <property type="entry name" value="NAD(P)-binding Rossmann-like Domain"/>
    <property type="match status" value="1"/>
</dbReference>
<dbReference type="GeneID" id="27319859"/>
<dbReference type="OrthoDB" id="542013at2759"/>
<evidence type="ECO:0000313" key="4">
    <source>
        <dbReference type="EMBL" id="KIV94227.1"/>
    </source>
</evidence>
<evidence type="ECO:0000313" key="5">
    <source>
        <dbReference type="Proteomes" id="UP000054302"/>
    </source>
</evidence>
<dbReference type="RefSeq" id="XP_016225801.1">
    <property type="nucleotide sequence ID" value="XM_016366283.1"/>
</dbReference>
<evidence type="ECO:0000256" key="1">
    <source>
        <dbReference type="ARBA" id="ARBA00006484"/>
    </source>
</evidence>
<accession>A0A0D1ZHX8</accession>
<gene>
    <name evidence="4" type="ORF">PV10_02014</name>
</gene>
<protein>
    <submittedName>
        <fullName evidence="4">Uncharacterized protein</fullName>
    </submittedName>
</protein>
<comment type="similarity">
    <text evidence="1">Belongs to the short-chain dehydrogenases/reductases (SDR) family.</text>
</comment>
<dbReference type="InterPro" id="IPR036291">
    <property type="entry name" value="NAD(P)-bd_dom_sf"/>
</dbReference>
<keyword evidence="3" id="KW-0560">Oxidoreductase</keyword>
<dbReference type="PANTHER" id="PTHR24320">
    <property type="entry name" value="RETINOL DEHYDROGENASE"/>
    <property type="match status" value="1"/>
</dbReference>
<dbReference type="STRING" id="212818.A0A0D1ZHX8"/>
<dbReference type="PRINTS" id="PR00081">
    <property type="entry name" value="GDHRDH"/>
</dbReference>